<dbReference type="Proteomes" id="UP000665561">
    <property type="component" value="Unassembled WGS sequence"/>
</dbReference>
<sequence length="99" mass="10897">MLAPARESDNGYRSFSESDALRLQTISALRAVGFGLEQIKSMIDKLDRGDSATVHHDLELQRMAVAAKWVEGKYAIDMLDELIGRLEAKGRLDAADCSS</sequence>
<dbReference type="InterPro" id="IPR009061">
    <property type="entry name" value="DNA-bd_dom_put_sf"/>
</dbReference>
<dbReference type="EMBL" id="JAAAMV010000020">
    <property type="protein sequence ID" value="NBD26426.1"/>
    <property type="molecule type" value="Genomic_DNA"/>
</dbReference>
<dbReference type="Pfam" id="PF13411">
    <property type="entry name" value="MerR_1"/>
    <property type="match status" value="1"/>
</dbReference>
<dbReference type="SUPFAM" id="SSF46955">
    <property type="entry name" value="Putative DNA-binding domain"/>
    <property type="match status" value="1"/>
</dbReference>
<protein>
    <submittedName>
        <fullName evidence="2">MerR family transcriptional regulator</fullName>
    </submittedName>
</protein>
<dbReference type="PROSITE" id="PS50937">
    <property type="entry name" value="HTH_MERR_2"/>
    <property type="match status" value="1"/>
</dbReference>
<feature type="domain" description="HTH merR-type" evidence="1">
    <location>
        <begin position="1"/>
        <end position="45"/>
    </location>
</feature>
<evidence type="ECO:0000313" key="2">
    <source>
        <dbReference type="EMBL" id="NBD26426.1"/>
    </source>
</evidence>
<gene>
    <name evidence="2" type="ORF">GT019_21355</name>
</gene>
<proteinExistence type="predicted"/>
<dbReference type="InterPro" id="IPR000551">
    <property type="entry name" value="MerR-type_HTH_dom"/>
</dbReference>
<comment type="caution">
    <text evidence="2">The sequence shown here is derived from an EMBL/GenBank/DDBJ whole genome shotgun (WGS) entry which is preliminary data.</text>
</comment>
<evidence type="ECO:0000259" key="1">
    <source>
        <dbReference type="PROSITE" id="PS50937"/>
    </source>
</evidence>
<dbReference type="Gene3D" id="1.10.1660.10">
    <property type="match status" value="1"/>
</dbReference>
<name>A0ABW9XVU6_9BACL</name>
<organism evidence="2 3">
    <name type="scientific">Paenibacillus glycinis</name>
    <dbReference type="NCBI Taxonomy" id="2697035"/>
    <lineage>
        <taxon>Bacteria</taxon>
        <taxon>Bacillati</taxon>
        <taxon>Bacillota</taxon>
        <taxon>Bacilli</taxon>
        <taxon>Bacillales</taxon>
        <taxon>Paenibacillaceae</taxon>
        <taxon>Paenibacillus</taxon>
    </lineage>
</organism>
<keyword evidence="3" id="KW-1185">Reference proteome</keyword>
<accession>A0ABW9XVU6</accession>
<evidence type="ECO:0000313" key="3">
    <source>
        <dbReference type="Proteomes" id="UP000665561"/>
    </source>
</evidence>
<reference evidence="2 3" key="1">
    <citation type="submission" date="2020-01" db="EMBL/GenBank/DDBJ databases">
        <title>Paenibacillus soybeanensis sp. nov. isolated from the nodules of soybean (Glycine max(L.) Merr).</title>
        <authorList>
            <person name="Wang H."/>
        </authorList>
    </citation>
    <scope>NUCLEOTIDE SEQUENCE [LARGE SCALE GENOMIC DNA]</scope>
    <source>
        <strain evidence="2 3">T1</strain>
    </source>
</reference>